<sequence>MHLVRTAVLYAALALGANAALAESVPDMAALSALRAGDMKKLSFHQEPKALPDTPIYDAEGGEHSLAEYRGKYVVLNFWATWCAPCRKEMPTLDRLQADLGGAKFQVLPVATLRNSVPAVKRFFAEDKIANLPVMLDPHGALAHQIGVMGLPVTLILDPEGREIGRLIGDADWDSDSAKAIVRALTAAE</sequence>
<name>A0ABV7AGA4_9RHOB</name>
<feature type="domain" description="Thioredoxin" evidence="3">
    <location>
        <begin position="45"/>
        <end position="187"/>
    </location>
</feature>
<dbReference type="InterPro" id="IPR036249">
    <property type="entry name" value="Thioredoxin-like_sf"/>
</dbReference>
<dbReference type="InterPro" id="IPR050553">
    <property type="entry name" value="Thioredoxin_ResA/DsbE_sf"/>
</dbReference>
<dbReference type="InterPro" id="IPR013766">
    <property type="entry name" value="Thioredoxin_domain"/>
</dbReference>
<protein>
    <submittedName>
        <fullName evidence="4">TlpA family protein disulfide reductase</fullName>
    </submittedName>
</protein>
<gene>
    <name evidence="4" type="ORF">ACFOES_09910</name>
</gene>
<reference evidence="5" key="1">
    <citation type="journal article" date="2019" name="Int. J. Syst. Evol. Microbiol.">
        <title>The Global Catalogue of Microorganisms (GCM) 10K type strain sequencing project: providing services to taxonomists for standard genome sequencing and annotation.</title>
        <authorList>
            <consortium name="The Broad Institute Genomics Platform"/>
            <consortium name="The Broad Institute Genome Sequencing Center for Infectious Disease"/>
            <person name="Wu L."/>
            <person name="Ma J."/>
        </authorList>
    </citation>
    <scope>NUCLEOTIDE SEQUENCE [LARGE SCALE GENOMIC DNA]</scope>
    <source>
        <strain evidence="5">KCTC 62192</strain>
    </source>
</reference>
<dbReference type="SUPFAM" id="SSF52833">
    <property type="entry name" value="Thioredoxin-like"/>
    <property type="match status" value="1"/>
</dbReference>
<keyword evidence="5" id="KW-1185">Reference proteome</keyword>
<dbReference type="PANTHER" id="PTHR42852:SF18">
    <property type="entry name" value="CHROMOSOME UNDETERMINED SCAFFOLD_47, WHOLE GENOME SHOTGUN SEQUENCE"/>
    <property type="match status" value="1"/>
</dbReference>
<organism evidence="4 5">
    <name type="scientific">Acidimangrovimonas pyrenivorans</name>
    <dbReference type="NCBI Taxonomy" id="2030798"/>
    <lineage>
        <taxon>Bacteria</taxon>
        <taxon>Pseudomonadati</taxon>
        <taxon>Pseudomonadota</taxon>
        <taxon>Alphaproteobacteria</taxon>
        <taxon>Rhodobacterales</taxon>
        <taxon>Paracoccaceae</taxon>
        <taxon>Acidimangrovimonas</taxon>
    </lineage>
</organism>
<dbReference type="EMBL" id="JBHRSK010000006">
    <property type="protein sequence ID" value="MFC2968408.1"/>
    <property type="molecule type" value="Genomic_DNA"/>
</dbReference>
<comment type="caution">
    <text evidence="4">The sequence shown here is derived from an EMBL/GenBank/DDBJ whole genome shotgun (WGS) entry which is preliminary data.</text>
</comment>
<dbReference type="PANTHER" id="PTHR42852">
    <property type="entry name" value="THIOL:DISULFIDE INTERCHANGE PROTEIN DSBE"/>
    <property type="match status" value="1"/>
</dbReference>
<dbReference type="InterPro" id="IPR017937">
    <property type="entry name" value="Thioredoxin_CS"/>
</dbReference>
<keyword evidence="1" id="KW-0676">Redox-active center</keyword>
<accession>A0ABV7AGA4</accession>
<evidence type="ECO:0000256" key="1">
    <source>
        <dbReference type="ARBA" id="ARBA00023284"/>
    </source>
</evidence>
<dbReference type="PROSITE" id="PS51352">
    <property type="entry name" value="THIOREDOXIN_2"/>
    <property type="match status" value="1"/>
</dbReference>
<evidence type="ECO:0000256" key="2">
    <source>
        <dbReference type="SAM" id="SignalP"/>
    </source>
</evidence>
<dbReference type="CDD" id="cd02966">
    <property type="entry name" value="TlpA_like_family"/>
    <property type="match status" value="1"/>
</dbReference>
<dbReference type="PROSITE" id="PS00194">
    <property type="entry name" value="THIOREDOXIN_1"/>
    <property type="match status" value="1"/>
</dbReference>
<dbReference type="InterPro" id="IPR000866">
    <property type="entry name" value="AhpC/TSA"/>
</dbReference>
<evidence type="ECO:0000313" key="4">
    <source>
        <dbReference type="EMBL" id="MFC2968408.1"/>
    </source>
</evidence>
<dbReference type="Gene3D" id="3.40.30.10">
    <property type="entry name" value="Glutaredoxin"/>
    <property type="match status" value="1"/>
</dbReference>
<evidence type="ECO:0000259" key="3">
    <source>
        <dbReference type="PROSITE" id="PS51352"/>
    </source>
</evidence>
<proteinExistence type="predicted"/>
<feature type="chain" id="PRO_5046909487" evidence="2">
    <location>
        <begin position="23"/>
        <end position="189"/>
    </location>
</feature>
<dbReference type="Proteomes" id="UP001595443">
    <property type="component" value="Unassembled WGS sequence"/>
</dbReference>
<evidence type="ECO:0000313" key="5">
    <source>
        <dbReference type="Proteomes" id="UP001595443"/>
    </source>
</evidence>
<dbReference type="RefSeq" id="WP_377833109.1">
    <property type="nucleotide sequence ID" value="NZ_JBHRSK010000006.1"/>
</dbReference>
<dbReference type="Pfam" id="PF00578">
    <property type="entry name" value="AhpC-TSA"/>
    <property type="match status" value="1"/>
</dbReference>
<feature type="signal peptide" evidence="2">
    <location>
        <begin position="1"/>
        <end position="22"/>
    </location>
</feature>
<keyword evidence="2" id="KW-0732">Signal</keyword>